<dbReference type="SMART" id="SM00387">
    <property type="entry name" value="HATPase_c"/>
    <property type="match status" value="1"/>
</dbReference>
<keyword evidence="13" id="KW-1133">Transmembrane helix</keyword>
<protein>
    <recommendedName>
        <fullName evidence="3">histidine kinase</fullName>
        <ecNumber evidence="3">2.7.13.3</ecNumber>
    </recommendedName>
</protein>
<feature type="coiled-coil region" evidence="12">
    <location>
        <begin position="422"/>
        <end position="470"/>
    </location>
</feature>
<proteinExistence type="predicted"/>
<keyword evidence="7" id="KW-0547">Nucleotide-binding</keyword>
<dbReference type="InterPro" id="IPR003594">
    <property type="entry name" value="HATPase_dom"/>
</dbReference>
<evidence type="ECO:0000256" key="10">
    <source>
        <dbReference type="ARBA" id="ARBA00023012"/>
    </source>
</evidence>
<evidence type="ECO:0000256" key="9">
    <source>
        <dbReference type="ARBA" id="ARBA00022840"/>
    </source>
</evidence>
<dbReference type="Pfam" id="PF07695">
    <property type="entry name" value="7TMR-DISM_7TM"/>
    <property type="match status" value="1"/>
</dbReference>
<comment type="subcellular location">
    <subcellularLocation>
        <location evidence="2">Cell membrane</location>
    </subcellularLocation>
</comment>
<feature type="transmembrane region" description="Helical" evidence="13">
    <location>
        <begin position="401"/>
        <end position="419"/>
    </location>
</feature>
<evidence type="ECO:0000256" key="13">
    <source>
        <dbReference type="SAM" id="Phobius"/>
    </source>
</evidence>
<keyword evidence="10" id="KW-0902">Two-component regulatory system</keyword>
<evidence type="ECO:0000259" key="14">
    <source>
        <dbReference type="PROSITE" id="PS50109"/>
    </source>
</evidence>
<feature type="transmembrane region" description="Helical" evidence="13">
    <location>
        <begin position="235"/>
        <end position="262"/>
    </location>
</feature>
<evidence type="ECO:0000256" key="3">
    <source>
        <dbReference type="ARBA" id="ARBA00012438"/>
    </source>
</evidence>
<dbReference type="EMBL" id="CP046457">
    <property type="protein sequence ID" value="QGT98698.1"/>
    <property type="molecule type" value="Genomic_DNA"/>
</dbReference>
<keyword evidence="16" id="KW-1185">Reference proteome</keyword>
<dbReference type="FunFam" id="1.10.287.130:FF:000008">
    <property type="entry name" value="Two-component sensor histidine kinase"/>
    <property type="match status" value="1"/>
</dbReference>
<dbReference type="InterPro" id="IPR036097">
    <property type="entry name" value="HisK_dim/P_sf"/>
</dbReference>
<keyword evidence="13" id="KW-0812">Transmembrane</keyword>
<dbReference type="KEGG" id="salq:SYNTR_0105"/>
<reference evidence="16" key="1">
    <citation type="journal article" date="2019" name="Microbiology">
        <title>Complete Genome Sequence of an Uncultured Bacterium of the Candidate Phylum Bipolaricaulota.</title>
        <authorList>
            <person name="Kadnikov V.V."/>
            <person name="Mardanov A.V."/>
            <person name="Beletsky A.V."/>
            <person name="Frank Y.A."/>
            <person name="Karnachuk O.V."/>
            <person name="Ravin N.V."/>
        </authorList>
    </citation>
    <scope>NUCLEOTIDE SEQUENCE [LARGE SCALE GENOMIC DNA]</scope>
</reference>
<dbReference type="PANTHER" id="PTHR45453">
    <property type="entry name" value="PHOSPHATE REGULON SENSOR PROTEIN PHOR"/>
    <property type="match status" value="1"/>
</dbReference>
<organism evidence="15 16">
    <name type="scientific">Candidatus Syntrophocurvum alkaliphilum</name>
    <dbReference type="NCBI Taxonomy" id="2293317"/>
    <lineage>
        <taxon>Bacteria</taxon>
        <taxon>Bacillati</taxon>
        <taxon>Bacillota</taxon>
        <taxon>Clostridia</taxon>
        <taxon>Eubacteriales</taxon>
        <taxon>Syntrophomonadaceae</taxon>
        <taxon>Candidatus Syntrophocurvum</taxon>
    </lineage>
</organism>
<keyword evidence="12" id="KW-0175">Coiled coil</keyword>
<keyword evidence="5" id="KW-0597">Phosphoprotein</keyword>
<keyword evidence="9" id="KW-0067">ATP-binding</keyword>
<dbReference type="GO" id="GO:0000155">
    <property type="term" value="F:phosphorelay sensor kinase activity"/>
    <property type="evidence" value="ECO:0007669"/>
    <property type="project" value="InterPro"/>
</dbReference>
<dbReference type="GO" id="GO:0005524">
    <property type="term" value="F:ATP binding"/>
    <property type="evidence" value="ECO:0007669"/>
    <property type="project" value="UniProtKB-KW"/>
</dbReference>
<dbReference type="AlphaFoldDB" id="A0A6I6DDL3"/>
<dbReference type="EC" id="2.7.13.3" evidence="3"/>
<feature type="domain" description="Histidine kinase" evidence="14">
    <location>
        <begin position="477"/>
        <end position="706"/>
    </location>
</feature>
<dbReference type="Pfam" id="PF00512">
    <property type="entry name" value="HisKA"/>
    <property type="match status" value="1"/>
</dbReference>
<dbReference type="CDD" id="cd00082">
    <property type="entry name" value="HisKA"/>
    <property type="match status" value="1"/>
</dbReference>
<evidence type="ECO:0000313" key="15">
    <source>
        <dbReference type="EMBL" id="QGT98698.1"/>
    </source>
</evidence>
<dbReference type="SUPFAM" id="SSF55874">
    <property type="entry name" value="ATPase domain of HSP90 chaperone/DNA topoisomerase II/histidine kinase"/>
    <property type="match status" value="1"/>
</dbReference>
<dbReference type="Pfam" id="PF02518">
    <property type="entry name" value="HATPase_c"/>
    <property type="match status" value="1"/>
</dbReference>
<dbReference type="GO" id="GO:0016036">
    <property type="term" value="P:cellular response to phosphate starvation"/>
    <property type="evidence" value="ECO:0007669"/>
    <property type="project" value="TreeGrafter"/>
</dbReference>
<dbReference type="PANTHER" id="PTHR45453:SF1">
    <property type="entry name" value="PHOSPHATE REGULON SENSOR PROTEIN PHOR"/>
    <property type="match status" value="1"/>
</dbReference>
<evidence type="ECO:0000313" key="16">
    <source>
        <dbReference type="Proteomes" id="UP000426444"/>
    </source>
</evidence>
<dbReference type="Gene3D" id="3.30.565.10">
    <property type="entry name" value="Histidine kinase-like ATPase, C-terminal domain"/>
    <property type="match status" value="1"/>
</dbReference>
<evidence type="ECO:0000256" key="12">
    <source>
        <dbReference type="SAM" id="Coils"/>
    </source>
</evidence>
<gene>
    <name evidence="15" type="ORF">SYNTR_0105</name>
</gene>
<feature type="transmembrane region" description="Helical" evidence="13">
    <location>
        <begin position="357"/>
        <end position="381"/>
    </location>
</feature>
<keyword evidence="4" id="KW-1003">Cell membrane</keyword>
<dbReference type="FunFam" id="3.30.565.10:FF:000006">
    <property type="entry name" value="Sensor histidine kinase WalK"/>
    <property type="match status" value="1"/>
</dbReference>
<keyword evidence="6" id="KW-0808">Transferase</keyword>
<dbReference type="Proteomes" id="UP000426444">
    <property type="component" value="Chromosome"/>
</dbReference>
<dbReference type="InterPro" id="IPR036890">
    <property type="entry name" value="HATPase_C_sf"/>
</dbReference>
<feature type="transmembrane region" description="Helical" evidence="13">
    <location>
        <begin position="300"/>
        <end position="323"/>
    </location>
</feature>
<evidence type="ECO:0000256" key="8">
    <source>
        <dbReference type="ARBA" id="ARBA00022777"/>
    </source>
</evidence>
<dbReference type="InterPro" id="IPR005467">
    <property type="entry name" value="His_kinase_dom"/>
</dbReference>
<accession>A0A6I6DDL3</accession>
<dbReference type="InterPro" id="IPR003661">
    <property type="entry name" value="HisK_dim/P_dom"/>
</dbReference>
<dbReference type="InterPro" id="IPR004358">
    <property type="entry name" value="Sig_transdc_His_kin-like_C"/>
</dbReference>
<evidence type="ECO:0000256" key="1">
    <source>
        <dbReference type="ARBA" id="ARBA00000085"/>
    </source>
</evidence>
<comment type="catalytic activity">
    <reaction evidence="1">
        <text>ATP + protein L-histidine = ADP + protein N-phospho-L-histidine.</text>
        <dbReference type="EC" id="2.7.13.3"/>
    </reaction>
</comment>
<evidence type="ECO:0000256" key="2">
    <source>
        <dbReference type="ARBA" id="ARBA00004236"/>
    </source>
</evidence>
<dbReference type="SMART" id="SM00388">
    <property type="entry name" value="HisKA"/>
    <property type="match status" value="1"/>
</dbReference>
<keyword evidence="8" id="KW-0418">Kinase</keyword>
<dbReference type="SUPFAM" id="SSF47384">
    <property type="entry name" value="Homodimeric domain of signal transducing histidine kinase"/>
    <property type="match status" value="1"/>
</dbReference>
<dbReference type="InterPro" id="IPR011623">
    <property type="entry name" value="7TMR_DISM_rcpt_extracell_dom1"/>
</dbReference>
<evidence type="ECO:0000256" key="5">
    <source>
        <dbReference type="ARBA" id="ARBA00022553"/>
    </source>
</evidence>
<dbReference type="RefSeq" id="WP_156202667.1">
    <property type="nucleotide sequence ID" value="NZ_CP046457.1"/>
</dbReference>
<dbReference type="InterPro" id="IPR008979">
    <property type="entry name" value="Galactose-bd-like_sf"/>
</dbReference>
<evidence type="ECO:0000256" key="4">
    <source>
        <dbReference type="ARBA" id="ARBA00022475"/>
    </source>
</evidence>
<dbReference type="Gene3D" id="1.10.287.130">
    <property type="match status" value="1"/>
</dbReference>
<keyword evidence="11 13" id="KW-0472">Membrane</keyword>
<dbReference type="CDD" id="cd00075">
    <property type="entry name" value="HATPase"/>
    <property type="match status" value="1"/>
</dbReference>
<name>A0A6I6DDL3_9FIRM</name>
<feature type="transmembrane region" description="Helical" evidence="13">
    <location>
        <begin position="329"/>
        <end position="350"/>
    </location>
</feature>
<feature type="transmembrane region" description="Helical" evidence="13">
    <location>
        <begin position="205"/>
        <end position="228"/>
    </location>
</feature>
<evidence type="ECO:0000256" key="6">
    <source>
        <dbReference type="ARBA" id="ARBA00022679"/>
    </source>
</evidence>
<evidence type="ECO:0000256" key="11">
    <source>
        <dbReference type="ARBA" id="ARBA00023136"/>
    </source>
</evidence>
<dbReference type="SUPFAM" id="SSF49785">
    <property type="entry name" value="Galactose-binding domain-like"/>
    <property type="match status" value="1"/>
</dbReference>
<dbReference type="GO" id="GO:0004721">
    <property type="term" value="F:phosphoprotein phosphatase activity"/>
    <property type="evidence" value="ECO:0007669"/>
    <property type="project" value="TreeGrafter"/>
</dbReference>
<dbReference type="GO" id="GO:0005886">
    <property type="term" value="C:plasma membrane"/>
    <property type="evidence" value="ECO:0007669"/>
    <property type="project" value="UniProtKB-SubCell"/>
</dbReference>
<dbReference type="PRINTS" id="PR00344">
    <property type="entry name" value="BCTRLSENSOR"/>
</dbReference>
<feature type="transmembrane region" description="Helical" evidence="13">
    <location>
        <begin position="268"/>
        <end position="288"/>
    </location>
</feature>
<evidence type="ECO:0000256" key="7">
    <source>
        <dbReference type="ARBA" id="ARBA00022741"/>
    </source>
</evidence>
<sequence length="718" mass="82180">MKKSIIKTNIIIICLTILFTCMISPVEAKERPEAISGLLDLTNWDFKQDGVLSLDGQWEFYWQELLTPDDLNKTNVIATEYINVPMSWNKQKINNDQISGQGYATYRLLINTPSDKLYGIKVPRIFTSYNLWVDDKLVASNGTIGSTQEETVPQYLPQVKYFKPNSDTTELVVQVANFHHRSGGILESLQIGTDTQISDLRTKNIALELFLFGSLFIIAFYHFGLFLFRTKDKSTLFFGVFSLLIALRTLLVGEIYFIYVFPNFSWEIAHKIQTLAYYMGVPLIFLFLKSIFPKEFSTKVVNTVLIVGFSFSFLVLLTPAIIFTQFNPIFQLFSIVALFYATWAVFTACYKKREGAYLIGLGVIFLFLFTINDIIYLSVVFNDSANHFLRNIIVTNNLSSWGLLIFIFTQSLVLASKFSQSFTRAEFMKEELQQLNEGLEQKVKNRTYALENSKKDLEKAYKALTKSEKSRQNLVQNISHDLRTPLTSIRGYVSAILDGLVKEPEKQQKYLNKVIDKTSHLDHLVQQLMDLSRLESRQLKLDFKQVPIDLLMKNIIEKYSFDFKTSNGSFQVNYPLNWESKTTYKENLFVLVDIMQLDRVLTNLFTNALAHTQNDDQITLSFDLIADNKKLLIAVADTGTGICTEDLPHIFERFYMAEKARQQVPKNSGLGLAISKEIIEYHGGQIWVNSKLGQGSKFYFTLPVSSQDIEKGLLSNAL</sequence>
<dbReference type="Gene3D" id="2.60.120.260">
    <property type="entry name" value="Galactose-binding domain-like"/>
    <property type="match status" value="1"/>
</dbReference>
<dbReference type="InterPro" id="IPR050351">
    <property type="entry name" value="BphY/WalK/GraS-like"/>
</dbReference>
<dbReference type="OrthoDB" id="9809348at2"/>
<dbReference type="PROSITE" id="PS50109">
    <property type="entry name" value="HIS_KIN"/>
    <property type="match status" value="1"/>
</dbReference>